<feature type="compositionally biased region" description="Low complexity" evidence="1">
    <location>
        <begin position="200"/>
        <end position="217"/>
    </location>
</feature>
<organism evidence="2 3">
    <name type="scientific">Liparis tanakae</name>
    <name type="common">Tanaka's snailfish</name>
    <dbReference type="NCBI Taxonomy" id="230148"/>
    <lineage>
        <taxon>Eukaryota</taxon>
        <taxon>Metazoa</taxon>
        <taxon>Chordata</taxon>
        <taxon>Craniata</taxon>
        <taxon>Vertebrata</taxon>
        <taxon>Euteleostomi</taxon>
        <taxon>Actinopterygii</taxon>
        <taxon>Neopterygii</taxon>
        <taxon>Teleostei</taxon>
        <taxon>Neoteleostei</taxon>
        <taxon>Acanthomorphata</taxon>
        <taxon>Eupercaria</taxon>
        <taxon>Perciformes</taxon>
        <taxon>Cottioidei</taxon>
        <taxon>Cottales</taxon>
        <taxon>Liparidae</taxon>
        <taxon>Liparis</taxon>
    </lineage>
</organism>
<dbReference type="Proteomes" id="UP000314294">
    <property type="component" value="Unassembled WGS sequence"/>
</dbReference>
<sequence length="452" mass="48424">MVAPPTRCTLHGGSSHQLSQQEAVSSMLRMAGQELVVLMEERLAQSEEAGHRRRGMEEERIHYLATEEGVLTQLSGLEDYVDRLQRSSASSPDQLCITLRDVEEGAVSLRRAGEALATLKGGFPELQGKMRSVLRLEVEAVRFLKEEPHKMDSMLKRVKALTEALGALRRCVSESTIPARPAQVEPLKILETDPGPLEPRSPQSSPKPQPRSSVRPPLTASLSGGLAEVRLAGRMKTDASGIEQPRPQLTDARGRSPPSVAKVSPRSREGSPALQRRRGPMTSPTHEGQADHTPVKQSPERRSPLGRVNPASQPLSAGSRQLPSPSANTEDQVLQASQASPMETTPPLNASGTREGCSAPASRPTQAAVEPPARRSGSQDAAAPPLSDEADSPQAEPPDTAAPPSAAPSTEHISRPRVEKPPRTAVDKEMKPSPDRVGSAPPPPAPRRSVCQ</sequence>
<dbReference type="PANTHER" id="PTHR22741:SF11">
    <property type="entry name" value="SICKLE TAIL PROTEIN HOMOLOG"/>
    <property type="match status" value="1"/>
</dbReference>
<reference evidence="2 3" key="1">
    <citation type="submission" date="2019-03" db="EMBL/GenBank/DDBJ databases">
        <title>First draft genome of Liparis tanakae, snailfish: a comprehensive survey of snailfish specific genes.</title>
        <authorList>
            <person name="Kim W."/>
            <person name="Song I."/>
            <person name="Jeong J.-H."/>
            <person name="Kim D."/>
            <person name="Kim S."/>
            <person name="Ryu S."/>
            <person name="Song J.Y."/>
            <person name="Lee S.K."/>
        </authorList>
    </citation>
    <scope>NUCLEOTIDE SEQUENCE [LARGE SCALE GENOMIC DNA]</scope>
    <source>
        <tissue evidence="2">Muscle</tissue>
    </source>
</reference>
<feature type="compositionally biased region" description="Polar residues" evidence="1">
    <location>
        <begin position="310"/>
        <end position="352"/>
    </location>
</feature>
<proteinExistence type="predicted"/>
<gene>
    <name evidence="2" type="primary">Skt_2</name>
    <name evidence="2" type="ORF">EYF80_060052</name>
</gene>
<accession>A0A4Z2EM22</accession>
<dbReference type="GO" id="GO:0005737">
    <property type="term" value="C:cytoplasm"/>
    <property type="evidence" value="ECO:0007669"/>
    <property type="project" value="TreeGrafter"/>
</dbReference>
<evidence type="ECO:0000256" key="1">
    <source>
        <dbReference type="SAM" id="MobiDB-lite"/>
    </source>
</evidence>
<dbReference type="InterPro" id="IPR051825">
    <property type="entry name" value="SRCIN1"/>
</dbReference>
<dbReference type="OrthoDB" id="6022652at2759"/>
<feature type="compositionally biased region" description="Basic and acidic residues" evidence="1">
    <location>
        <begin position="412"/>
        <end position="434"/>
    </location>
</feature>
<feature type="compositionally biased region" description="Basic and acidic residues" evidence="1">
    <location>
        <begin position="288"/>
        <end position="303"/>
    </location>
</feature>
<comment type="caution">
    <text evidence="2">The sequence shown here is derived from an EMBL/GenBank/DDBJ whole genome shotgun (WGS) entry which is preliminary data.</text>
</comment>
<feature type="compositionally biased region" description="Low complexity" evidence="1">
    <location>
        <begin position="397"/>
        <end position="411"/>
    </location>
</feature>
<dbReference type="EMBL" id="SRLO01005189">
    <property type="protein sequence ID" value="TNN29798.1"/>
    <property type="molecule type" value="Genomic_DNA"/>
</dbReference>
<dbReference type="PANTHER" id="PTHR22741">
    <property type="entry name" value="P140CAP/SNIP-RELATED"/>
    <property type="match status" value="1"/>
</dbReference>
<feature type="region of interest" description="Disordered" evidence="1">
    <location>
        <begin position="183"/>
        <end position="452"/>
    </location>
</feature>
<protein>
    <submittedName>
        <fullName evidence="2">Sickle tail protein</fullName>
    </submittedName>
</protein>
<dbReference type="Gene3D" id="1.20.58.1540">
    <property type="entry name" value="Actin interacting protein 3, C-terminal domain"/>
    <property type="match status" value="1"/>
</dbReference>
<evidence type="ECO:0000313" key="3">
    <source>
        <dbReference type="Proteomes" id="UP000314294"/>
    </source>
</evidence>
<evidence type="ECO:0000313" key="2">
    <source>
        <dbReference type="EMBL" id="TNN29798.1"/>
    </source>
</evidence>
<name>A0A4Z2EM22_9TELE</name>
<dbReference type="AlphaFoldDB" id="A0A4Z2EM22"/>
<keyword evidence="3" id="KW-1185">Reference proteome</keyword>